<keyword evidence="4 7" id="KW-0560">Oxidoreductase</keyword>
<evidence type="ECO:0000256" key="1">
    <source>
        <dbReference type="ARBA" id="ARBA00001971"/>
    </source>
</evidence>
<dbReference type="GO" id="GO:0016705">
    <property type="term" value="F:oxidoreductase activity, acting on paired donors, with incorporation or reduction of molecular oxygen"/>
    <property type="evidence" value="ECO:0007669"/>
    <property type="project" value="InterPro"/>
</dbReference>
<sequence>MNFPDTNILLLYAVLSICWVVSISWLLCQQKSAIPVIPGSDGLISSYLVALRFLRRSNEVIALGYNQDRNGVFRFARLFVWEYVAIGRKRVLELAAAPPDILSVDEALADTFQTDYTLGPGISHKAVPYRSDAGASDAKPEPLFPARFVLSGLLFHIINLLSDWKLVQIFPASVQVVARTSNRLFVDLPIWRTKLGLAQRILTVNAVAIHTTAMGLTNALYDLTTYPKHISPMREEAERVIAAQGWTKAALNNMHKLDSFLRESMRLNSSTLTMRHKVVAKDGFRFSDGTTIPYGSFVNVPGTATHHDPGTYPIALEADVFDGFRLSRLREERHGLDAGGRAGFFNRHMISTAPEHVVFGHGQHACPGRFFAATELKGMLAHILINYDIKAETDLRPPEISFAEATMPNPQGKIWIRKREMSLDGEN</sequence>
<keyword evidence="8" id="KW-1133">Transmembrane helix</keyword>
<comment type="caution">
    <text evidence="9">The sequence shown here is derived from an EMBL/GenBank/DDBJ whole genome shotgun (WGS) entry which is preliminary data.</text>
</comment>
<dbReference type="InterPro" id="IPR001128">
    <property type="entry name" value="Cyt_P450"/>
</dbReference>
<dbReference type="AlphaFoldDB" id="A0A8H7D697"/>
<comment type="similarity">
    <text evidence="2 7">Belongs to the cytochrome P450 family.</text>
</comment>
<keyword evidence="5 6" id="KW-0408">Iron</keyword>
<keyword evidence="6 7" id="KW-0349">Heme</keyword>
<feature type="binding site" description="axial binding residue" evidence="6">
    <location>
        <position position="366"/>
    </location>
    <ligand>
        <name>heme</name>
        <dbReference type="ChEBI" id="CHEBI:30413"/>
    </ligand>
    <ligandPart>
        <name>Fe</name>
        <dbReference type="ChEBI" id="CHEBI:18248"/>
    </ligandPart>
</feature>
<evidence type="ECO:0000256" key="2">
    <source>
        <dbReference type="ARBA" id="ARBA00010617"/>
    </source>
</evidence>
<keyword evidence="7" id="KW-0503">Monooxygenase</keyword>
<dbReference type="GO" id="GO:0004497">
    <property type="term" value="F:monooxygenase activity"/>
    <property type="evidence" value="ECO:0007669"/>
    <property type="project" value="UniProtKB-KW"/>
</dbReference>
<dbReference type="PROSITE" id="PS00086">
    <property type="entry name" value="CYTOCHROME_P450"/>
    <property type="match status" value="1"/>
</dbReference>
<proteinExistence type="inferred from homology"/>
<dbReference type="GO" id="GO:0005506">
    <property type="term" value="F:iron ion binding"/>
    <property type="evidence" value="ECO:0007669"/>
    <property type="project" value="InterPro"/>
</dbReference>
<comment type="cofactor">
    <cofactor evidence="1 6">
        <name>heme</name>
        <dbReference type="ChEBI" id="CHEBI:30413"/>
    </cofactor>
</comment>
<dbReference type="CDD" id="cd11041">
    <property type="entry name" value="CYP503A1-like"/>
    <property type="match status" value="1"/>
</dbReference>
<dbReference type="PANTHER" id="PTHR46206">
    <property type="entry name" value="CYTOCHROME P450"/>
    <property type="match status" value="1"/>
</dbReference>
<dbReference type="InterPro" id="IPR017972">
    <property type="entry name" value="Cyt_P450_CS"/>
</dbReference>
<gene>
    <name evidence="9" type="ORF">MVEN_00765500</name>
</gene>
<organism evidence="9 10">
    <name type="scientific">Mycena venus</name>
    <dbReference type="NCBI Taxonomy" id="2733690"/>
    <lineage>
        <taxon>Eukaryota</taxon>
        <taxon>Fungi</taxon>
        <taxon>Dikarya</taxon>
        <taxon>Basidiomycota</taxon>
        <taxon>Agaricomycotina</taxon>
        <taxon>Agaricomycetes</taxon>
        <taxon>Agaricomycetidae</taxon>
        <taxon>Agaricales</taxon>
        <taxon>Marasmiineae</taxon>
        <taxon>Mycenaceae</taxon>
        <taxon>Mycena</taxon>
    </lineage>
</organism>
<keyword evidence="3 6" id="KW-0479">Metal-binding</keyword>
<feature type="transmembrane region" description="Helical" evidence="8">
    <location>
        <begin position="7"/>
        <end position="27"/>
    </location>
</feature>
<evidence type="ECO:0000256" key="6">
    <source>
        <dbReference type="PIRSR" id="PIRSR602403-1"/>
    </source>
</evidence>
<dbReference type="PRINTS" id="PR00465">
    <property type="entry name" value="EP450IV"/>
</dbReference>
<evidence type="ECO:0000256" key="7">
    <source>
        <dbReference type="RuleBase" id="RU000461"/>
    </source>
</evidence>
<dbReference type="Proteomes" id="UP000620124">
    <property type="component" value="Unassembled WGS sequence"/>
</dbReference>
<dbReference type="InterPro" id="IPR036396">
    <property type="entry name" value="Cyt_P450_sf"/>
</dbReference>
<dbReference type="GO" id="GO:0020037">
    <property type="term" value="F:heme binding"/>
    <property type="evidence" value="ECO:0007669"/>
    <property type="project" value="InterPro"/>
</dbReference>
<keyword evidence="8" id="KW-0472">Membrane</keyword>
<name>A0A8H7D697_9AGAR</name>
<keyword evidence="10" id="KW-1185">Reference proteome</keyword>
<dbReference type="OrthoDB" id="1844152at2759"/>
<reference evidence="9" key="1">
    <citation type="submission" date="2020-05" db="EMBL/GenBank/DDBJ databases">
        <title>Mycena genomes resolve the evolution of fungal bioluminescence.</title>
        <authorList>
            <person name="Tsai I.J."/>
        </authorList>
    </citation>
    <scope>NUCLEOTIDE SEQUENCE</scope>
    <source>
        <strain evidence="9">CCC161011</strain>
    </source>
</reference>
<evidence type="ECO:0000256" key="4">
    <source>
        <dbReference type="ARBA" id="ARBA00023002"/>
    </source>
</evidence>
<dbReference type="Gene3D" id="1.10.630.10">
    <property type="entry name" value="Cytochrome P450"/>
    <property type="match status" value="1"/>
</dbReference>
<evidence type="ECO:0000313" key="10">
    <source>
        <dbReference type="Proteomes" id="UP000620124"/>
    </source>
</evidence>
<evidence type="ECO:0000256" key="5">
    <source>
        <dbReference type="ARBA" id="ARBA00023004"/>
    </source>
</evidence>
<keyword evidence="8" id="KW-0812">Transmembrane</keyword>
<dbReference type="EMBL" id="JACAZI010000005">
    <property type="protein sequence ID" value="KAF7360358.1"/>
    <property type="molecule type" value="Genomic_DNA"/>
</dbReference>
<evidence type="ECO:0000313" key="9">
    <source>
        <dbReference type="EMBL" id="KAF7360358.1"/>
    </source>
</evidence>
<dbReference type="InterPro" id="IPR002403">
    <property type="entry name" value="Cyt_P450_E_grp-IV"/>
</dbReference>
<accession>A0A8H7D697</accession>
<evidence type="ECO:0000256" key="3">
    <source>
        <dbReference type="ARBA" id="ARBA00022723"/>
    </source>
</evidence>
<protein>
    <submittedName>
        <fullName evidence="9">Cytochrome P450</fullName>
    </submittedName>
</protein>
<dbReference type="Pfam" id="PF00067">
    <property type="entry name" value="p450"/>
    <property type="match status" value="1"/>
</dbReference>
<evidence type="ECO:0000256" key="8">
    <source>
        <dbReference type="SAM" id="Phobius"/>
    </source>
</evidence>
<dbReference type="SUPFAM" id="SSF48264">
    <property type="entry name" value="Cytochrome P450"/>
    <property type="match status" value="1"/>
</dbReference>